<dbReference type="Gene3D" id="3.40.50.300">
    <property type="entry name" value="P-loop containing nucleotide triphosphate hydrolases"/>
    <property type="match status" value="1"/>
</dbReference>
<dbReference type="InterPro" id="IPR018541">
    <property type="entry name" value="Ftsk_gamma"/>
</dbReference>
<evidence type="ECO:0000256" key="9">
    <source>
        <dbReference type="ARBA" id="ARBA00022989"/>
    </source>
</evidence>
<dbReference type="Pfam" id="PF09397">
    <property type="entry name" value="FtsK_gamma"/>
    <property type="match status" value="1"/>
</dbReference>
<evidence type="ECO:0000256" key="5">
    <source>
        <dbReference type="ARBA" id="ARBA00022692"/>
    </source>
</evidence>
<evidence type="ECO:0000256" key="7">
    <source>
        <dbReference type="ARBA" id="ARBA00022829"/>
    </source>
</evidence>
<keyword evidence="4 17" id="KW-0132">Cell division</keyword>
<accession>A0AAE6KR65</accession>
<evidence type="ECO:0000256" key="13">
    <source>
        <dbReference type="PROSITE-ProRule" id="PRU00289"/>
    </source>
</evidence>
<organism evidence="17 18">
    <name type="scientific">Myxococcus xanthus</name>
    <dbReference type="NCBI Taxonomy" id="34"/>
    <lineage>
        <taxon>Bacteria</taxon>
        <taxon>Pseudomonadati</taxon>
        <taxon>Myxococcota</taxon>
        <taxon>Myxococcia</taxon>
        <taxon>Myxococcales</taxon>
        <taxon>Cystobacterineae</taxon>
        <taxon>Myxococcaceae</taxon>
        <taxon>Myxococcus</taxon>
    </lineage>
</organism>
<sequence length="1063" mass="113653">MQPKCRSPVRGWKIDRSPALPTLAAGIATARYAAETRRGKTDMTAKKGRAEKAVLSRQEIATRRRALADKRMKAGKGGDVATRAIIGVFLLAASLIALLAVATFDAKDRVGPGFNNAVGPMGHLIAESLRGLLGVCAYLIPVGGIYTAMVLFVGSRDRKRGPQIISLALLTVSVSVLAQLMFAGDKGWAHPPGGALGASLGGVMSGLFSTVGTVILVTAISAAALIVGTQYTFLKLCSLAWAGLCVVGRRVQESASVFWEAQKVAYQERQERAAEEKLEEAAFLAQLEADEEELAEAERLAEEAEAAEAEAMAEEAFRLSKQQEKEQAVAAKLALKESREREKAEKLEKKLLPPTREADSLPPAPAPVLALPEKAPAKAEKRPALGADPAWAASFLPPSPNLIIPADGADATETPRARRKPNIVTGPAPVPMADVETEPVAPVIAAPVAPVAPAPAAPADIVPAQPSALARMPLIVEPKAPPKPTVKKSQDQFEFVGDRKSFSLPPLDVLECDKTERSALDKDVYLSTAEKLRAKLADFGIVGEVVEIRPGPVVTMYEFLPGPGIKVSKIAALADDLAMAMEAMRVRIVAPIPGKGVVGIEVPNRDRETVYLKEIAEQDAFNKGASKLTMCVGKDIEGMPYVLDLAKAPHLLIAGTTGSGKSVAVNSMIMSILLKATPEEVRFIMVDPKMLELSVYEGIPHLLLPVVTDPKKAALALRWAVEEMERRYQMLSEAGVRNIAGFNKLVESTAVEVKTTTESAPKKKAKPKNVLVLDGESPKSSMPAGGESLGVAAPRDDEDDVLDAQASEDAEAPELEAESEDTEALEASESTEPEKKQLKKLPYIVVIIDELADLMMVASREVETYVARLAQMARAAGIHLMVATQRPSTDVVTGVIKANFPTRVSFMLRSKPDSMTILGTVGAEALLGMGDMLIMPPTSAHLQRVHGAFVSENEIKKAVDHLKAQGKPVYDDSILKPRDEDVEGGGEEDELSDELYDQALATVSEMRAVSISMLQRKMRIGYNRAARMIERMERDGVVGAADGAKPREVLIRGLGDMPGAGAM</sequence>
<feature type="transmembrane region" description="Helical" evidence="15">
    <location>
        <begin position="233"/>
        <end position="251"/>
    </location>
</feature>
<dbReference type="InterPro" id="IPR036388">
    <property type="entry name" value="WH-like_DNA-bd_sf"/>
</dbReference>
<dbReference type="SMART" id="SM00843">
    <property type="entry name" value="Ftsk_gamma"/>
    <property type="match status" value="1"/>
</dbReference>
<dbReference type="Gene3D" id="1.10.10.10">
    <property type="entry name" value="Winged helix-like DNA-binding domain superfamily/Winged helix DNA-binding domain"/>
    <property type="match status" value="1"/>
</dbReference>
<feature type="binding site" evidence="13">
    <location>
        <begin position="655"/>
        <end position="662"/>
    </location>
    <ligand>
        <name>ATP</name>
        <dbReference type="ChEBI" id="CHEBI:30616"/>
    </ligand>
</feature>
<dbReference type="Proteomes" id="UP000320179">
    <property type="component" value="Chromosome"/>
</dbReference>
<dbReference type="PANTHER" id="PTHR22683:SF41">
    <property type="entry name" value="DNA TRANSLOCASE FTSK"/>
    <property type="match status" value="1"/>
</dbReference>
<dbReference type="Gene3D" id="3.30.980.40">
    <property type="match status" value="1"/>
</dbReference>
<evidence type="ECO:0000256" key="10">
    <source>
        <dbReference type="ARBA" id="ARBA00023125"/>
    </source>
</evidence>
<dbReference type="GO" id="GO:0007059">
    <property type="term" value="P:chromosome segregation"/>
    <property type="evidence" value="ECO:0007669"/>
    <property type="project" value="UniProtKB-KW"/>
</dbReference>
<keyword evidence="5 15" id="KW-0812">Transmembrane</keyword>
<dbReference type="Pfam" id="PF17854">
    <property type="entry name" value="FtsK_alpha"/>
    <property type="match status" value="1"/>
</dbReference>
<keyword evidence="6 13" id="KW-0547">Nucleotide-binding</keyword>
<feature type="transmembrane region" description="Helical" evidence="15">
    <location>
        <begin position="164"/>
        <end position="183"/>
    </location>
</feature>
<gene>
    <name evidence="17" type="ORF">BHS09_07210</name>
</gene>
<keyword evidence="12" id="KW-0131">Cell cycle</keyword>
<dbReference type="InterPro" id="IPR027417">
    <property type="entry name" value="P-loop_NTPase"/>
</dbReference>
<dbReference type="InterPro" id="IPR002543">
    <property type="entry name" value="FtsK_dom"/>
</dbReference>
<protein>
    <submittedName>
        <fullName evidence="17">Cell division protein FtsK</fullName>
    </submittedName>
</protein>
<feature type="region of interest" description="Disordered" evidence="14">
    <location>
        <begin position="753"/>
        <end position="833"/>
    </location>
</feature>
<name>A0AAE6KR65_MYXXA</name>
<keyword evidence="10" id="KW-0238">DNA-binding</keyword>
<feature type="compositionally biased region" description="Basic and acidic residues" evidence="14">
    <location>
        <begin position="337"/>
        <end position="359"/>
    </location>
</feature>
<evidence type="ECO:0000256" key="6">
    <source>
        <dbReference type="ARBA" id="ARBA00022741"/>
    </source>
</evidence>
<dbReference type="PROSITE" id="PS50901">
    <property type="entry name" value="FTSK"/>
    <property type="match status" value="1"/>
</dbReference>
<dbReference type="SUPFAM" id="SSF52540">
    <property type="entry name" value="P-loop containing nucleoside triphosphate hydrolases"/>
    <property type="match status" value="1"/>
</dbReference>
<proteinExistence type="inferred from homology"/>
<evidence type="ECO:0000313" key="18">
    <source>
        <dbReference type="Proteomes" id="UP000320179"/>
    </source>
</evidence>
<dbReference type="InterPro" id="IPR036390">
    <property type="entry name" value="WH_DNA-bd_sf"/>
</dbReference>
<keyword evidence="11 15" id="KW-0472">Membrane</keyword>
<evidence type="ECO:0000313" key="17">
    <source>
        <dbReference type="EMBL" id="QDE66819.1"/>
    </source>
</evidence>
<reference evidence="17 18" key="1">
    <citation type="journal article" date="2019" name="Science">
        <title>Social genes are selection hotspots in kin groups of a soil microbe.</title>
        <authorList>
            <person name="Wielgoss S."/>
            <person name="Wolfensberger R."/>
            <person name="Sun L."/>
            <person name="Fiegna F."/>
            <person name="Velicer G.J."/>
        </authorList>
    </citation>
    <scope>NUCLEOTIDE SEQUENCE [LARGE SCALE GENOMIC DNA]</scope>
    <source>
        <strain evidence="17 18">MC3.5.9c15</strain>
    </source>
</reference>
<dbReference type="GO" id="GO:0003677">
    <property type="term" value="F:DNA binding"/>
    <property type="evidence" value="ECO:0007669"/>
    <property type="project" value="UniProtKB-KW"/>
</dbReference>
<feature type="transmembrane region" description="Helical" evidence="15">
    <location>
        <begin position="131"/>
        <end position="152"/>
    </location>
</feature>
<feature type="transmembrane region" description="Helical" evidence="15">
    <location>
        <begin position="203"/>
        <end position="226"/>
    </location>
</feature>
<dbReference type="GO" id="GO:0051301">
    <property type="term" value="P:cell division"/>
    <property type="evidence" value="ECO:0007669"/>
    <property type="project" value="UniProtKB-KW"/>
</dbReference>
<dbReference type="EMBL" id="CP017174">
    <property type="protein sequence ID" value="QDE66819.1"/>
    <property type="molecule type" value="Genomic_DNA"/>
</dbReference>
<dbReference type="AlphaFoldDB" id="A0AAE6KR65"/>
<dbReference type="Pfam" id="PF13491">
    <property type="entry name" value="FtsK_4TM"/>
    <property type="match status" value="1"/>
</dbReference>
<keyword evidence="8 13" id="KW-0067">ATP-binding</keyword>
<dbReference type="SUPFAM" id="SSF46785">
    <property type="entry name" value="Winged helix' DNA-binding domain"/>
    <property type="match status" value="1"/>
</dbReference>
<evidence type="ECO:0000256" key="1">
    <source>
        <dbReference type="ARBA" id="ARBA00004651"/>
    </source>
</evidence>
<evidence type="ECO:0000259" key="16">
    <source>
        <dbReference type="PROSITE" id="PS50901"/>
    </source>
</evidence>
<feature type="transmembrane region" description="Helical" evidence="15">
    <location>
        <begin position="80"/>
        <end position="104"/>
    </location>
</feature>
<evidence type="ECO:0000256" key="8">
    <source>
        <dbReference type="ARBA" id="ARBA00022840"/>
    </source>
</evidence>
<evidence type="ECO:0000256" key="3">
    <source>
        <dbReference type="ARBA" id="ARBA00022475"/>
    </source>
</evidence>
<dbReference type="GO" id="GO:0005524">
    <property type="term" value="F:ATP binding"/>
    <property type="evidence" value="ECO:0007669"/>
    <property type="project" value="UniProtKB-UniRule"/>
</dbReference>
<dbReference type="InterPro" id="IPR025199">
    <property type="entry name" value="FtsK_4TM"/>
</dbReference>
<evidence type="ECO:0000256" key="11">
    <source>
        <dbReference type="ARBA" id="ARBA00023136"/>
    </source>
</evidence>
<evidence type="ECO:0000256" key="15">
    <source>
        <dbReference type="SAM" id="Phobius"/>
    </source>
</evidence>
<feature type="domain" description="FtsK" evidence="16">
    <location>
        <begin position="638"/>
        <end position="915"/>
    </location>
</feature>
<evidence type="ECO:0000256" key="4">
    <source>
        <dbReference type="ARBA" id="ARBA00022618"/>
    </source>
</evidence>
<keyword evidence="7" id="KW-0159">Chromosome partition</keyword>
<feature type="region of interest" description="Disordered" evidence="14">
    <location>
        <begin position="337"/>
        <end position="367"/>
    </location>
</feature>
<evidence type="ECO:0000256" key="14">
    <source>
        <dbReference type="SAM" id="MobiDB-lite"/>
    </source>
</evidence>
<evidence type="ECO:0000256" key="2">
    <source>
        <dbReference type="ARBA" id="ARBA00006474"/>
    </source>
</evidence>
<dbReference type="Pfam" id="PF01580">
    <property type="entry name" value="FtsK_SpoIIIE"/>
    <property type="match status" value="1"/>
</dbReference>
<dbReference type="GO" id="GO:0005886">
    <property type="term" value="C:plasma membrane"/>
    <property type="evidence" value="ECO:0007669"/>
    <property type="project" value="UniProtKB-SubCell"/>
</dbReference>
<keyword evidence="3" id="KW-1003">Cell membrane</keyword>
<evidence type="ECO:0000256" key="12">
    <source>
        <dbReference type="ARBA" id="ARBA00023306"/>
    </source>
</evidence>
<dbReference type="InterPro" id="IPR041027">
    <property type="entry name" value="FtsK_alpha"/>
</dbReference>
<comment type="subcellular location">
    <subcellularLocation>
        <location evidence="1">Cell membrane</location>
        <topology evidence="1">Multi-pass membrane protein</topology>
    </subcellularLocation>
</comment>
<keyword evidence="9 15" id="KW-1133">Transmembrane helix</keyword>
<dbReference type="PANTHER" id="PTHR22683">
    <property type="entry name" value="SPORULATION PROTEIN RELATED"/>
    <property type="match status" value="1"/>
</dbReference>
<feature type="compositionally biased region" description="Acidic residues" evidence="14">
    <location>
        <begin position="796"/>
        <end position="831"/>
    </location>
</feature>
<dbReference type="InterPro" id="IPR050206">
    <property type="entry name" value="FtsK/SpoIIIE/SftA"/>
</dbReference>
<comment type="similarity">
    <text evidence="2">Belongs to the FtsK/SpoIIIE/SftA family.</text>
</comment>